<feature type="compositionally biased region" description="Basic residues" evidence="1">
    <location>
        <begin position="178"/>
        <end position="192"/>
    </location>
</feature>
<dbReference type="Gene3D" id="3.40.50.720">
    <property type="entry name" value="NAD(P)-binding Rossmann-like Domain"/>
    <property type="match status" value="1"/>
</dbReference>
<feature type="compositionally biased region" description="Basic residues" evidence="1">
    <location>
        <begin position="77"/>
        <end position="102"/>
    </location>
</feature>
<dbReference type="EMBL" id="ASQP01000431">
    <property type="protein sequence ID" value="OMI34953.1"/>
    <property type="molecule type" value="Genomic_DNA"/>
</dbReference>
<feature type="region of interest" description="Disordered" evidence="1">
    <location>
        <begin position="65"/>
        <end position="224"/>
    </location>
</feature>
<organism evidence="2 3">
    <name type="scientific">Streptomyces sparsogenes DSM 40356</name>
    <dbReference type="NCBI Taxonomy" id="1331668"/>
    <lineage>
        <taxon>Bacteria</taxon>
        <taxon>Bacillati</taxon>
        <taxon>Actinomycetota</taxon>
        <taxon>Actinomycetes</taxon>
        <taxon>Kitasatosporales</taxon>
        <taxon>Streptomycetaceae</taxon>
        <taxon>Streptomyces</taxon>
    </lineage>
</organism>
<accession>A0A1R1S9M7</accession>
<name>A0A1R1S9M7_9ACTN</name>
<keyword evidence="3" id="KW-1185">Reference proteome</keyword>
<dbReference type="AlphaFoldDB" id="A0A1R1S9M7"/>
<dbReference type="InterPro" id="IPR036291">
    <property type="entry name" value="NAD(P)-bd_dom_sf"/>
</dbReference>
<comment type="caution">
    <text evidence="2">The sequence shown here is derived from an EMBL/GenBank/DDBJ whole genome shotgun (WGS) entry which is preliminary data.</text>
</comment>
<proteinExistence type="predicted"/>
<feature type="compositionally biased region" description="Low complexity" evidence="1">
    <location>
        <begin position="210"/>
        <end position="224"/>
    </location>
</feature>
<evidence type="ECO:0000256" key="1">
    <source>
        <dbReference type="SAM" id="MobiDB-lite"/>
    </source>
</evidence>
<dbReference type="Proteomes" id="UP000186168">
    <property type="component" value="Unassembled WGS sequence"/>
</dbReference>
<feature type="compositionally biased region" description="Basic residues" evidence="1">
    <location>
        <begin position="112"/>
        <end position="134"/>
    </location>
</feature>
<evidence type="ECO:0000313" key="3">
    <source>
        <dbReference type="Proteomes" id="UP000186168"/>
    </source>
</evidence>
<evidence type="ECO:0000313" key="2">
    <source>
        <dbReference type="EMBL" id="OMI34953.1"/>
    </source>
</evidence>
<gene>
    <name evidence="2" type="ORF">SPAR_34041</name>
</gene>
<dbReference type="SUPFAM" id="SSF51735">
    <property type="entry name" value="NAD(P)-binding Rossmann-fold domains"/>
    <property type="match status" value="1"/>
</dbReference>
<sequence>MTPTAASAEASEFAGKTALVTGAARGVGKETVALLHARGARVVAVDLRPDVTTLGDEFPGVLAMRGDLPGHAEPGRREHRQHRVLRRHGRPARRRRLQRVQRRPGPADQGARRRRRTMGHPRQPCRRRRHRDRLPRHDPPRQPRLPRIVRRRPAPGPSCTARRDRRGSLLPRLTTLQLHHRSRGTRRRRLHRRLTDGADQPLLGHTPLPAGRRVAGSSSSRLRT</sequence>
<reference evidence="2 3" key="1">
    <citation type="submission" date="2013-05" db="EMBL/GenBank/DDBJ databases">
        <title>Genome sequence of Streptomyces sparsogenes DSM 40356.</title>
        <authorList>
            <person name="Coyne S."/>
            <person name="Seebeck F.P."/>
        </authorList>
    </citation>
    <scope>NUCLEOTIDE SEQUENCE [LARGE SCALE GENOMIC DNA]</scope>
    <source>
        <strain evidence="2 3">DSM 40356</strain>
    </source>
</reference>
<protein>
    <submittedName>
        <fullName evidence="2">Short-chain dehydrogenase</fullName>
    </submittedName>
</protein>